<feature type="region of interest" description="Disordered" evidence="1">
    <location>
        <begin position="129"/>
        <end position="152"/>
    </location>
</feature>
<organism evidence="2 3">
    <name type="scientific">Theobroma cacao</name>
    <name type="common">Cacao</name>
    <name type="synonym">Cocoa</name>
    <dbReference type="NCBI Taxonomy" id="3641"/>
    <lineage>
        <taxon>Eukaryota</taxon>
        <taxon>Viridiplantae</taxon>
        <taxon>Streptophyta</taxon>
        <taxon>Embryophyta</taxon>
        <taxon>Tracheophyta</taxon>
        <taxon>Spermatophyta</taxon>
        <taxon>Magnoliopsida</taxon>
        <taxon>eudicotyledons</taxon>
        <taxon>Gunneridae</taxon>
        <taxon>Pentapetalae</taxon>
        <taxon>rosids</taxon>
        <taxon>malvids</taxon>
        <taxon>Malvales</taxon>
        <taxon>Malvaceae</taxon>
        <taxon>Byttnerioideae</taxon>
        <taxon>Theobroma</taxon>
    </lineage>
</organism>
<feature type="compositionally biased region" description="Low complexity" evidence="1">
    <location>
        <begin position="136"/>
        <end position="146"/>
    </location>
</feature>
<evidence type="ECO:0000313" key="3">
    <source>
        <dbReference type="Proteomes" id="UP000026915"/>
    </source>
</evidence>
<gene>
    <name evidence="2" type="ORF">TCM_009852</name>
</gene>
<dbReference type="Gramene" id="EOY00167">
    <property type="protein sequence ID" value="EOY00167"/>
    <property type="gene ID" value="TCM_009852"/>
</dbReference>
<sequence length="211" mass="24560">MCWKMGLKTSGLVLKKFGEEKIKKRKEMRRNKENHMKKIDFHELHMKMALEASRRRRKYLAGGDKNSFGLIKMRVKASFGSFDQALCSHSSDQCPSNFESVKFVGNFNKQQTNPYSNTYNPGWRNHRNFSWDNNKLGPSNPRLNNPPSFPPQPKPLVLEKKPTMEQMFMQFMTKIDAYMTKNDAIIQNQAASIRNLKIQTEQLVSSINNRP</sequence>
<dbReference type="EMBL" id="CM001880">
    <property type="protein sequence ID" value="EOY00167.1"/>
    <property type="molecule type" value="Genomic_DNA"/>
</dbReference>
<proteinExistence type="predicted"/>
<dbReference type="HOGENOM" id="CLU_1306756_0_0_1"/>
<evidence type="ECO:0000256" key="1">
    <source>
        <dbReference type="SAM" id="MobiDB-lite"/>
    </source>
</evidence>
<dbReference type="Proteomes" id="UP000026915">
    <property type="component" value="Chromosome 2"/>
</dbReference>
<name>A0A061E771_THECC</name>
<keyword evidence="3" id="KW-1185">Reference proteome</keyword>
<evidence type="ECO:0000313" key="2">
    <source>
        <dbReference type="EMBL" id="EOY00167.1"/>
    </source>
</evidence>
<reference evidence="2 3" key="1">
    <citation type="journal article" date="2013" name="Genome Biol.">
        <title>The genome sequence of the most widely cultivated cacao type and its use to identify candidate genes regulating pod color.</title>
        <authorList>
            <person name="Motamayor J.C."/>
            <person name="Mockaitis K."/>
            <person name="Schmutz J."/>
            <person name="Haiminen N."/>
            <person name="Iii D.L."/>
            <person name="Cornejo O."/>
            <person name="Findley S.D."/>
            <person name="Zheng P."/>
            <person name="Utro F."/>
            <person name="Royaert S."/>
            <person name="Saski C."/>
            <person name="Jenkins J."/>
            <person name="Podicheti R."/>
            <person name="Zhao M."/>
            <person name="Scheffler B.E."/>
            <person name="Stack J.C."/>
            <person name="Feltus F.A."/>
            <person name="Mustiga G.M."/>
            <person name="Amores F."/>
            <person name="Phillips W."/>
            <person name="Marelli J.P."/>
            <person name="May G.D."/>
            <person name="Shapiro H."/>
            <person name="Ma J."/>
            <person name="Bustamante C.D."/>
            <person name="Schnell R.J."/>
            <person name="Main D."/>
            <person name="Gilbert D."/>
            <person name="Parida L."/>
            <person name="Kuhn D.N."/>
        </authorList>
    </citation>
    <scope>NUCLEOTIDE SEQUENCE [LARGE SCALE GENOMIC DNA]</scope>
    <source>
        <strain evidence="3">cv. Matina 1-6</strain>
    </source>
</reference>
<dbReference type="AlphaFoldDB" id="A0A061E771"/>
<protein>
    <submittedName>
        <fullName evidence="2">Uncharacterized protein</fullName>
    </submittedName>
</protein>
<accession>A0A061E771</accession>
<dbReference type="InParanoid" id="A0A061E771"/>